<name>A0A109RHR3_9LACT</name>
<organism evidence="6 7">
    <name type="scientific">Aerococcus urinaehominis</name>
    <dbReference type="NCBI Taxonomy" id="128944"/>
    <lineage>
        <taxon>Bacteria</taxon>
        <taxon>Bacillati</taxon>
        <taxon>Bacillota</taxon>
        <taxon>Bacilli</taxon>
        <taxon>Lactobacillales</taxon>
        <taxon>Aerococcaceae</taxon>
        <taxon>Aerococcus</taxon>
    </lineage>
</organism>
<dbReference type="STRING" id="128944.AWM75_02910"/>
<dbReference type="EC" id="6.3.3.2" evidence="4"/>
<dbReference type="AlphaFoldDB" id="A0A109RHR3"/>
<comment type="similarity">
    <text evidence="1 4">Belongs to the 5-formyltetrahydrofolate cyclo-ligase family.</text>
</comment>
<evidence type="ECO:0000256" key="1">
    <source>
        <dbReference type="ARBA" id="ARBA00010638"/>
    </source>
</evidence>
<evidence type="ECO:0000256" key="3">
    <source>
        <dbReference type="ARBA" id="ARBA00022840"/>
    </source>
</evidence>
<comment type="catalytic activity">
    <reaction evidence="4">
        <text>(6S)-5-formyl-5,6,7,8-tetrahydrofolate + ATP = (6R)-5,10-methenyltetrahydrofolate + ADP + phosphate</text>
        <dbReference type="Rhea" id="RHEA:10488"/>
        <dbReference type="ChEBI" id="CHEBI:30616"/>
        <dbReference type="ChEBI" id="CHEBI:43474"/>
        <dbReference type="ChEBI" id="CHEBI:57455"/>
        <dbReference type="ChEBI" id="CHEBI:57457"/>
        <dbReference type="ChEBI" id="CHEBI:456216"/>
        <dbReference type="EC" id="6.3.3.2"/>
    </reaction>
</comment>
<evidence type="ECO:0000313" key="6">
    <source>
        <dbReference type="EMBL" id="AMB99010.1"/>
    </source>
</evidence>
<dbReference type="GO" id="GO:0009396">
    <property type="term" value="P:folic acid-containing compound biosynthetic process"/>
    <property type="evidence" value="ECO:0007669"/>
    <property type="project" value="TreeGrafter"/>
</dbReference>
<dbReference type="SUPFAM" id="SSF100950">
    <property type="entry name" value="NagB/RpiA/CoA transferase-like"/>
    <property type="match status" value="1"/>
</dbReference>
<proteinExistence type="inferred from homology"/>
<protein>
    <recommendedName>
        <fullName evidence="4">5-formyltetrahydrofolate cyclo-ligase</fullName>
        <ecNumber evidence="4">6.3.3.2</ecNumber>
    </recommendedName>
</protein>
<sequence>MTDKGDLTSEKQALRRQMKQARSQLSPDYRQKAEATIYQRIWDLPCYQDSQTIFIYQAMPGEVATRPLIEAAWRDGKTVALPRVYPQRQMSAHLYQPGDDLIRSAYGAWEPSAESAIVSPTTIDLAIVPCLAASHSGQRLGYGGGYYDRFLVNTNAVRLLPIYDQILLDDLVVDDYDQLMDLVVTEARVLELER</sequence>
<keyword evidence="2 4" id="KW-0547">Nucleotide-binding</keyword>
<dbReference type="NCBIfam" id="TIGR02727">
    <property type="entry name" value="MTHFS_bact"/>
    <property type="match status" value="1"/>
</dbReference>
<evidence type="ECO:0000256" key="2">
    <source>
        <dbReference type="ARBA" id="ARBA00022741"/>
    </source>
</evidence>
<dbReference type="InterPro" id="IPR037171">
    <property type="entry name" value="NagB/RpiA_transferase-like"/>
</dbReference>
<keyword evidence="4" id="KW-0479">Metal-binding</keyword>
<dbReference type="InterPro" id="IPR024185">
    <property type="entry name" value="FTHF_cligase-like_sf"/>
</dbReference>
<keyword evidence="4" id="KW-0460">Magnesium</keyword>
<dbReference type="Proteomes" id="UP000062260">
    <property type="component" value="Chromosome"/>
</dbReference>
<comment type="cofactor">
    <cofactor evidence="4">
        <name>Mg(2+)</name>
        <dbReference type="ChEBI" id="CHEBI:18420"/>
    </cofactor>
</comment>
<dbReference type="Pfam" id="PF01812">
    <property type="entry name" value="5-FTHF_cyc-lig"/>
    <property type="match status" value="1"/>
</dbReference>
<evidence type="ECO:0000256" key="5">
    <source>
        <dbReference type="SAM" id="MobiDB-lite"/>
    </source>
</evidence>
<dbReference type="GO" id="GO:0005524">
    <property type="term" value="F:ATP binding"/>
    <property type="evidence" value="ECO:0007669"/>
    <property type="project" value="UniProtKB-KW"/>
</dbReference>
<dbReference type="PIRSF" id="PIRSF006806">
    <property type="entry name" value="FTHF_cligase"/>
    <property type="match status" value="1"/>
</dbReference>
<accession>A0A109RHR3</accession>
<feature type="region of interest" description="Disordered" evidence="5">
    <location>
        <begin position="1"/>
        <end position="26"/>
    </location>
</feature>
<reference evidence="7" key="2">
    <citation type="submission" date="2016-01" db="EMBL/GenBank/DDBJ databases">
        <title>Six Aerococcus type strain genome sequencing and assembly using PacBio and Illumina Hiseq.</title>
        <authorList>
            <person name="Carkaci D."/>
            <person name="Dargis R."/>
            <person name="Nielsen X.C."/>
            <person name="Skovgaard O."/>
            <person name="Fuursted K."/>
            <person name="Christensen J.J."/>
        </authorList>
    </citation>
    <scope>NUCLEOTIDE SEQUENCE [LARGE SCALE GENOMIC DNA]</scope>
    <source>
        <strain evidence="7">CCUG42038B</strain>
    </source>
</reference>
<dbReference type="GO" id="GO:0035999">
    <property type="term" value="P:tetrahydrofolate interconversion"/>
    <property type="evidence" value="ECO:0007669"/>
    <property type="project" value="TreeGrafter"/>
</dbReference>
<dbReference type="EMBL" id="CP014163">
    <property type="protein sequence ID" value="AMB99010.1"/>
    <property type="molecule type" value="Genomic_DNA"/>
</dbReference>
<dbReference type="GO" id="GO:0046872">
    <property type="term" value="F:metal ion binding"/>
    <property type="evidence" value="ECO:0007669"/>
    <property type="project" value="UniProtKB-KW"/>
</dbReference>
<evidence type="ECO:0000313" key="7">
    <source>
        <dbReference type="Proteomes" id="UP000062260"/>
    </source>
</evidence>
<dbReference type="RefSeq" id="WP_067978012.1">
    <property type="nucleotide sequence ID" value="NZ_CP014163.1"/>
</dbReference>
<feature type="compositionally biased region" description="Basic and acidic residues" evidence="5">
    <location>
        <begin position="1"/>
        <end position="13"/>
    </location>
</feature>
<evidence type="ECO:0000256" key="4">
    <source>
        <dbReference type="RuleBase" id="RU361279"/>
    </source>
</evidence>
<dbReference type="KEGG" id="auh:AWM75_02910"/>
<dbReference type="OrthoDB" id="9801938at2"/>
<dbReference type="PANTHER" id="PTHR23407">
    <property type="entry name" value="ATPASE INHIBITOR/5-FORMYLTETRAHYDROFOLATE CYCLO-LIGASE"/>
    <property type="match status" value="1"/>
</dbReference>
<keyword evidence="3 4" id="KW-0067">ATP-binding</keyword>
<keyword evidence="7" id="KW-1185">Reference proteome</keyword>
<reference evidence="6 7" key="1">
    <citation type="journal article" date="2016" name="Genome Announc.">
        <title>Complete Genome Sequences of Aerococcus christensenii CCUG 28831T, Aerococcus sanguinicola CCUG 43001T, Aerococcus urinae CCUG 36881T, Aerococcus urinaeequi CCUG 28094T, Aerococcus urinaehominis CCUG 42038 BT, and Aerococcus viridans CCUG 4311T.</title>
        <authorList>
            <person name="Carkaci D."/>
            <person name="Dargis R."/>
            <person name="Nielsen X.C."/>
            <person name="Skovgaard O."/>
            <person name="Fuursted K."/>
            <person name="Christensen J.J."/>
        </authorList>
    </citation>
    <scope>NUCLEOTIDE SEQUENCE [LARGE SCALE GENOMIC DNA]</scope>
    <source>
        <strain evidence="6 7">CCUG42038B</strain>
    </source>
</reference>
<dbReference type="Gene3D" id="3.40.50.10420">
    <property type="entry name" value="NagB/RpiA/CoA transferase-like"/>
    <property type="match status" value="1"/>
</dbReference>
<dbReference type="GO" id="GO:0030272">
    <property type="term" value="F:5-formyltetrahydrofolate cyclo-ligase activity"/>
    <property type="evidence" value="ECO:0007669"/>
    <property type="project" value="UniProtKB-EC"/>
</dbReference>
<dbReference type="PANTHER" id="PTHR23407:SF1">
    <property type="entry name" value="5-FORMYLTETRAHYDROFOLATE CYCLO-LIGASE"/>
    <property type="match status" value="1"/>
</dbReference>
<gene>
    <name evidence="6" type="ORF">AWM75_02910</name>
</gene>
<dbReference type="InterPro" id="IPR002698">
    <property type="entry name" value="FTHF_cligase"/>
</dbReference>